<dbReference type="PRINTS" id="PR00007">
    <property type="entry name" value="COMPLEMNTC1Q"/>
</dbReference>
<gene>
    <name evidence="5" type="ORF">MEDL_59625</name>
</gene>
<dbReference type="SMART" id="SM00110">
    <property type="entry name" value="C1Q"/>
    <property type="match status" value="1"/>
</dbReference>
<dbReference type="InterPro" id="IPR050822">
    <property type="entry name" value="Cerebellin_Synaptic_Org"/>
</dbReference>
<dbReference type="EMBL" id="CAJPWZ010002914">
    <property type="protein sequence ID" value="CAG2247764.1"/>
    <property type="molecule type" value="Genomic_DNA"/>
</dbReference>
<reference evidence="5" key="1">
    <citation type="submission" date="2021-03" db="EMBL/GenBank/DDBJ databases">
        <authorList>
            <person name="Bekaert M."/>
        </authorList>
    </citation>
    <scope>NUCLEOTIDE SEQUENCE</scope>
</reference>
<keyword evidence="3" id="KW-0732">Signal</keyword>
<sequence length="166" mass="18338">MSGSVSGDCEAGNGKTTCITEDLLHMFMRVNSIGVPLKEPKKRIAFLAFVKGSPKLSGDVIKFNNVKTNIGNHYNPTTGVFTAPRNGLYVLSCLIMAYGNTPVQYEWRKNSAAFSYGYVDKTDSSSQSQTLVFDLTAGDRIYIKHRGSSQKLHGDLFSYFNGYILQ</sequence>
<evidence type="ECO:0000256" key="1">
    <source>
        <dbReference type="ARBA" id="ARBA00004613"/>
    </source>
</evidence>
<dbReference type="InterPro" id="IPR008983">
    <property type="entry name" value="Tumour_necrosis_fac-like_dom"/>
</dbReference>
<name>A0A8S3UNM1_MYTED</name>
<evidence type="ECO:0000256" key="3">
    <source>
        <dbReference type="ARBA" id="ARBA00022729"/>
    </source>
</evidence>
<dbReference type="GO" id="GO:0005576">
    <property type="term" value="C:extracellular region"/>
    <property type="evidence" value="ECO:0007669"/>
    <property type="project" value="UniProtKB-SubCell"/>
</dbReference>
<dbReference type="PANTHER" id="PTHR22923">
    <property type="entry name" value="CEREBELLIN-RELATED"/>
    <property type="match status" value="1"/>
</dbReference>
<dbReference type="PROSITE" id="PS50871">
    <property type="entry name" value="C1Q"/>
    <property type="match status" value="1"/>
</dbReference>
<feature type="domain" description="C1q" evidence="4">
    <location>
        <begin position="39"/>
        <end position="166"/>
    </location>
</feature>
<evidence type="ECO:0000313" key="5">
    <source>
        <dbReference type="EMBL" id="CAG2247764.1"/>
    </source>
</evidence>
<keyword evidence="6" id="KW-1185">Reference proteome</keyword>
<dbReference type="PANTHER" id="PTHR22923:SF115">
    <property type="entry name" value="COMPLEMENT C1Q TUMOR NECROSIS FACTOR-RELATED PROTEIN 3"/>
    <property type="match status" value="1"/>
</dbReference>
<dbReference type="OrthoDB" id="6088475at2759"/>
<dbReference type="Gene3D" id="2.60.120.40">
    <property type="match status" value="1"/>
</dbReference>
<evidence type="ECO:0000256" key="2">
    <source>
        <dbReference type="ARBA" id="ARBA00022525"/>
    </source>
</evidence>
<organism evidence="5 6">
    <name type="scientific">Mytilus edulis</name>
    <name type="common">Blue mussel</name>
    <dbReference type="NCBI Taxonomy" id="6550"/>
    <lineage>
        <taxon>Eukaryota</taxon>
        <taxon>Metazoa</taxon>
        <taxon>Spiralia</taxon>
        <taxon>Lophotrochozoa</taxon>
        <taxon>Mollusca</taxon>
        <taxon>Bivalvia</taxon>
        <taxon>Autobranchia</taxon>
        <taxon>Pteriomorphia</taxon>
        <taxon>Mytilida</taxon>
        <taxon>Mytiloidea</taxon>
        <taxon>Mytilidae</taxon>
        <taxon>Mytilinae</taxon>
        <taxon>Mytilus</taxon>
    </lineage>
</organism>
<comment type="caution">
    <text evidence="5">The sequence shown here is derived from an EMBL/GenBank/DDBJ whole genome shotgun (WGS) entry which is preliminary data.</text>
</comment>
<dbReference type="SUPFAM" id="SSF49842">
    <property type="entry name" value="TNF-like"/>
    <property type="match status" value="1"/>
</dbReference>
<dbReference type="Pfam" id="PF00386">
    <property type="entry name" value="C1q"/>
    <property type="match status" value="1"/>
</dbReference>
<dbReference type="Proteomes" id="UP000683360">
    <property type="component" value="Unassembled WGS sequence"/>
</dbReference>
<keyword evidence="2" id="KW-0964">Secreted</keyword>
<evidence type="ECO:0000313" key="6">
    <source>
        <dbReference type="Proteomes" id="UP000683360"/>
    </source>
</evidence>
<evidence type="ECO:0000259" key="4">
    <source>
        <dbReference type="PROSITE" id="PS50871"/>
    </source>
</evidence>
<protein>
    <submittedName>
        <fullName evidence="5">C1QL</fullName>
    </submittedName>
</protein>
<dbReference type="InterPro" id="IPR001073">
    <property type="entry name" value="C1q_dom"/>
</dbReference>
<proteinExistence type="predicted"/>
<comment type="subcellular location">
    <subcellularLocation>
        <location evidence="1">Secreted</location>
    </subcellularLocation>
</comment>
<accession>A0A8S3UNM1</accession>
<dbReference type="AlphaFoldDB" id="A0A8S3UNM1"/>